<gene>
    <name evidence="1" type="ORF">PXEA_LOCUS37040</name>
</gene>
<sequence>MPCRKSRGYQWPRPHFGAGATLFLGHSDSVRENCNSQSPEPTVSVSLPRQTRTRLNADMFRVARMTYFQSPIASSPSVTSLRHITCHSIDAEYQH</sequence>
<evidence type="ECO:0000313" key="2">
    <source>
        <dbReference type="Proteomes" id="UP000784294"/>
    </source>
</evidence>
<keyword evidence="2" id="KW-1185">Reference proteome</keyword>
<dbReference type="EMBL" id="CAAALY010283156">
    <property type="protein sequence ID" value="VEL43600.1"/>
    <property type="molecule type" value="Genomic_DNA"/>
</dbReference>
<dbReference type="Proteomes" id="UP000784294">
    <property type="component" value="Unassembled WGS sequence"/>
</dbReference>
<evidence type="ECO:0000313" key="1">
    <source>
        <dbReference type="EMBL" id="VEL43600.1"/>
    </source>
</evidence>
<accession>A0A448XS72</accession>
<comment type="caution">
    <text evidence="1">The sequence shown here is derived from an EMBL/GenBank/DDBJ whole genome shotgun (WGS) entry which is preliminary data.</text>
</comment>
<dbReference type="AlphaFoldDB" id="A0A448XS72"/>
<protein>
    <submittedName>
        <fullName evidence="1">Uncharacterized protein</fullName>
    </submittedName>
</protein>
<name>A0A448XS72_9PLAT</name>
<proteinExistence type="predicted"/>
<organism evidence="1 2">
    <name type="scientific">Protopolystoma xenopodis</name>
    <dbReference type="NCBI Taxonomy" id="117903"/>
    <lineage>
        <taxon>Eukaryota</taxon>
        <taxon>Metazoa</taxon>
        <taxon>Spiralia</taxon>
        <taxon>Lophotrochozoa</taxon>
        <taxon>Platyhelminthes</taxon>
        <taxon>Monogenea</taxon>
        <taxon>Polyopisthocotylea</taxon>
        <taxon>Polystomatidea</taxon>
        <taxon>Polystomatidae</taxon>
        <taxon>Protopolystoma</taxon>
    </lineage>
</organism>
<reference evidence="1" key="1">
    <citation type="submission" date="2018-11" db="EMBL/GenBank/DDBJ databases">
        <authorList>
            <consortium name="Pathogen Informatics"/>
        </authorList>
    </citation>
    <scope>NUCLEOTIDE SEQUENCE</scope>
</reference>